<organism evidence="3 4">
    <name type="scientific">Piromyces finnis</name>
    <dbReference type="NCBI Taxonomy" id="1754191"/>
    <lineage>
        <taxon>Eukaryota</taxon>
        <taxon>Fungi</taxon>
        <taxon>Fungi incertae sedis</taxon>
        <taxon>Chytridiomycota</taxon>
        <taxon>Chytridiomycota incertae sedis</taxon>
        <taxon>Neocallimastigomycetes</taxon>
        <taxon>Neocallimastigales</taxon>
        <taxon>Neocallimastigaceae</taxon>
        <taxon>Piromyces</taxon>
    </lineage>
</organism>
<reference evidence="3 4" key="2">
    <citation type="submission" date="2016-08" db="EMBL/GenBank/DDBJ databases">
        <title>Pervasive Adenine N6-methylation of Active Genes in Fungi.</title>
        <authorList>
            <consortium name="DOE Joint Genome Institute"/>
            <person name="Mondo S.J."/>
            <person name="Dannebaum R.O."/>
            <person name="Kuo R.C."/>
            <person name="Labutti K."/>
            <person name="Haridas S."/>
            <person name="Kuo A."/>
            <person name="Salamov A."/>
            <person name="Ahrendt S.R."/>
            <person name="Lipzen A."/>
            <person name="Sullivan W."/>
            <person name="Andreopoulos W.B."/>
            <person name="Clum A."/>
            <person name="Lindquist E."/>
            <person name="Daum C."/>
            <person name="Ramamoorthy G.K."/>
            <person name="Gryganskyi A."/>
            <person name="Culley D."/>
            <person name="Magnuson J.K."/>
            <person name="James T.Y."/>
            <person name="O'Malley M.A."/>
            <person name="Stajich J.E."/>
            <person name="Spatafora J.W."/>
            <person name="Visel A."/>
            <person name="Grigoriev I.V."/>
        </authorList>
    </citation>
    <scope>NUCLEOTIDE SEQUENCE [LARGE SCALE GENOMIC DNA]</scope>
    <source>
        <strain evidence="4">finn</strain>
    </source>
</reference>
<dbReference type="Proteomes" id="UP000193719">
    <property type="component" value="Unassembled WGS sequence"/>
</dbReference>
<dbReference type="GO" id="GO:0002098">
    <property type="term" value="P:tRNA wobble uridine modification"/>
    <property type="evidence" value="ECO:0007669"/>
    <property type="project" value="EnsemblFungi"/>
</dbReference>
<dbReference type="CDD" id="cd21089">
    <property type="entry name" value="Trm112-like"/>
    <property type="match status" value="1"/>
</dbReference>
<dbReference type="FunFam" id="2.20.25.10:FF:000018">
    <property type="entry name" value="Multifunctional methyltransferase subunit TRM112-like B"/>
    <property type="match status" value="1"/>
</dbReference>
<evidence type="ECO:0000256" key="2">
    <source>
        <dbReference type="ARBA" id="ARBA00065633"/>
    </source>
</evidence>
<evidence type="ECO:0000313" key="4">
    <source>
        <dbReference type="Proteomes" id="UP000193719"/>
    </source>
</evidence>
<evidence type="ECO:0000256" key="1">
    <source>
        <dbReference type="ARBA" id="ARBA00007980"/>
    </source>
</evidence>
<dbReference type="PANTHER" id="PTHR12773">
    <property type="entry name" value="UPF0315 PROTEIN-RELATED"/>
    <property type="match status" value="1"/>
</dbReference>
<comment type="similarity">
    <text evidence="1">Belongs to the TRM112 family.</text>
</comment>
<proteinExistence type="inferred from homology"/>
<reference evidence="3 4" key="1">
    <citation type="submission" date="2016-08" db="EMBL/GenBank/DDBJ databases">
        <title>Genomes of anaerobic fungi encode conserved fungal cellulosomes for biomass hydrolysis.</title>
        <authorList>
            <consortium name="DOE Joint Genome Institute"/>
            <person name="Haitjema C.H."/>
            <person name="Gilmore S.P."/>
            <person name="Henske J.K."/>
            <person name="Solomon K.V."/>
            <person name="De Groot R."/>
            <person name="Kuo A."/>
            <person name="Mondo S.J."/>
            <person name="Salamov A.A."/>
            <person name="Labutti K."/>
            <person name="Zhao Z."/>
            <person name="Chiniquy J."/>
            <person name="Barry K."/>
            <person name="Brewer H.M."/>
            <person name="Purvine S.O."/>
            <person name="Wright A.T."/>
            <person name="Boxma B."/>
            <person name="Van Alen T."/>
            <person name="Hackstein J.H."/>
            <person name="Baker S.E."/>
            <person name="Grigoriev I.V."/>
            <person name="O'Malley M.A."/>
        </authorList>
    </citation>
    <scope>NUCLEOTIDE SEQUENCE [LARGE SCALE GENOMIC DNA]</scope>
    <source>
        <strain evidence="4">finn</strain>
    </source>
</reference>
<dbReference type="GO" id="GO:0030488">
    <property type="term" value="P:tRNA methylation"/>
    <property type="evidence" value="ECO:0007669"/>
    <property type="project" value="EnsemblFungi"/>
</dbReference>
<dbReference type="Pfam" id="PF03966">
    <property type="entry name" value="Trm112p"/>
    <property type="match status" value="1"/>
</dbReference>
<dbReference type="GO" id="GO:0160102">
    <property type="term" value="F:tRNA (guanine(10)-N2)-methyltransferase activity"/>
    <property type="evidence" value="ECO:0007669"/>
    <property type="project" value="EnsemblFungi"/>
</dbReference>
<dbReference type="GO" id="GO:0035657">
    <property type="term" value="C:eRF1 methyltransferase complex"/>
    <property type="evidence" value="ECO:0007669"/>
    <property type="project" value="EnsemblFungi"/>
</dbReference>
<dbReference type="GO" id="GO:0008276">
    <property type="term" value="F:protein methyltransferase activity"/>
    <property type="evidence" value="ECO:0007669"/>
    <property type="project" value="EnsemblFungi"/>
</dbReference>
<comment type="caution">
    <text evidence="3">The sequence shown here is derived from an EMBL/GenBank/DDBJ whole genome shotgun (WGS) entry which is preliminary data.</text>
</comment>
<dbReference type="GO" id="GO:0046982">
    <property type="term" value="F:protein heterodimerization activity"/>
    <property type="evidence" value="ECO:0007669"/>
    <property type="project" value="InterPro"/>
</dbReference>
<dbReference type="SUPFAM" id="SSF158997">
    <property type="entry name" value="Trm112p-like"/>
    <property type="match status" value="1"/>
</dbReference>
<dbReference type="InterPro" id="IPR005651">
    <property type="entry name" value="Trm112-like"/>
</dbReference>
<dbReference type="GO" id="GO:0030490">
    <property type="term" value="P:maturation of SSU-rRNA"/>
    <property type="evidence" value="ECO:0007669"/>
    <property type="project" value="EnsemblFungi"/>
</dbReference>
<keyword evidence="4" id="KW-1185">Reference proteome</keyword>
<dbReference type="GO" id="GO:0000470">
    <property type="term" value="P:maturation of LSU-rRNA"/>
    <property type="evidence" value="ECO:0007669"/>
    <property type="project" value="EnsemblFungi"/>
</dbReference>
<dbReference type="GO" id="GO:0016435">
    <property type="term" value="F:rRNA (guanine) methyltransferase activity"/>
    <property type="evidence" value="ECO:0007669"/>
    <property type="project" value="EnsemblFungi"/>
</dbReference>
<dbReference type="OrthoDB" id="2187549at2759"/>
<dbReference type="EMBL" id="MCFH01000030">
    <property type="protein sequence ID" value="ORX47568.1"/>
    <property type="molecule type" value="Genomic_DNA"/>
</dbReference>
<dbReference type="Gene3D" id="2.20.25.10">
    <property type="match status" value="1"/>
</dbReference>
<dbReference type="STRING" id="1754191.A0A1Y1V6E9"/>
<dbReference type="GO" id="GO:0070476">
    <property type="term" value="P:rRNA (guanine-N7)-methylation"/>
    <property type="evidence" value="ECO:0007669"/>
    <property type="project" value="EnsemblFungi"/>
</dbReference>
<evidence type="ECO:0000313" key="3">
    <source>
        <dbReference type="EMBL" id="ORX47568.1"/>
    </source>
</evidence>
<dbReference type="PANTHER" id="PTHR12773:SF0">
    <property type="entry name" value="MULTIFUNCTIONAL METHYLTRANSFERASE SUBUNIT TRM112-LIKE PROTEIN"/>
    <property type="match status" value="1"/>
</dbReference>
<protein>
    <submittedName>
        <fullName evidence="3">Trm112p-domain-containing protein</fullName>
    </submittedName>
</protein>
<dbReference type="GO" id="GO:0043528">
    <property type="term" value="C:tRNA (m2G10) methyltransferase complex"/>
    <property type="evidence" value="ECO:0007669"/>
    <property type="project" value="EnsemblFungi"/>
</dbReference>
<sequence length="121" mass="13939">MRLITHNMLQCHVKGCTKDNFPLKLEEIEIEELEAEFNADFIKSMLNRLDWKALAQTTFSLGIAQLPEEMPEELSDEMLEQLHHILLEIDITSGRMVCQGCNHVYPIRNGIPNMLLTESEV</sequence>
<comment type="subunit">
    <text evidence="2">Interacts with TRM9.</text>
</comment>
<gene>
    <name evidence="3" type="ORF">BCR36DRAFT_584669</name>
</gene>
<dbReference type="AlphaFoldDB" id="A0A1Y1V6E9"/>
<dbReference type="InterPro" id="IPR039127">
    <property type="entry name" value="Trm112"/>
</dbReference>
<accession>A0A1Y1V6E9</accession>
<name>A0A1Y1V6E9_9FUNG</name>